<dbReference type="WBParaSite" id="SPAL_0000535225.1">
    <property type="protein sequence ID" value="SPAL_0000535225.1"/>
    <property type="gene ID" value="SPAL_0000535225"/>
</dbReference>
<keyword evidence="1" id="KW-1185">Reference proteome</keyword>
<organism evidence="1 2">
    <name type="scientific">Strongyloides papillosus</name>
    <name type="common">Intestinal threadworm</name>
    <dbReference type="NCBI Taxonomy" id="174720"/>
    <lineage>
        <taxon>Eukaryota</taxon>
        <taxon>Metazoa</taxon>
        <taxon>Ecdysozoa</taxon>
        <taxon>Nematoda</taxon>
        <taxon>Chromadorea</taxon>
        <taxon>Rhabditida</taxon>
        <taxon>Tylenchina</taxon>
        <taxon>Panagrolaimomorpha</taxon>
        <taxon>Strongyloidoidea</taxon>
        <taxon>Strongyloididae</taxon>
        <taxon>Strongyloides</taxon>
    </lineage>
</organism>
<dbReference type="AlphaFoldDB" id="A0A0N5BHA9"/>
<protein>
    <submittedName>
        <fullName evidence="2">Ankyrin repeat protein</fullName>
    </submittedName>
</protein>
<evidence type="ECO:0000313" key="1">
    <source>
        <dbReference type="Proteomes" id="UP000046392"/>
    </source>
</evidence>
<proteinExistence type="predicted"/>
<evidence type="ECO:0000313" key="2">
    <source>
        <dbReference type="WBParaSite" id="SPAL_0000535225.1"/>
    </source>
</evidence>
<dbReference type="Proteomes" id="UP000046392">
    <property type="component" value="Unplaced"/>
</dbReference>
<name>A0A0N5BHA9_STREA</name>
<accession>A0A0N5BHA9</accession>
<reference evidence="2" key="1">
    <citation type="submission" date="2017-02" db="UniProtKB">
        <authorList>
            <consortium name="WormBaseParasite"/>
        </authorList>
    </citation>
    <scope>IDENTIFICATION</scope>
</reference>
<sequence>MLVVAAIKMVMYQEPQYTSVVAALNKQRATLLDINFAMPKCRKLLIDSVVETLKALYWDGNSNTASRGILTAFPNLAVIVYRECKFTKSVQLLDSIRVMICCTRRPHVLGGSASLYFKTKEDFLCFADYSGVSRMKQSQSV</sequence>